<dbReference type="InterPro" id="IPR001466">
    <property type="entry name" value="Beta-lactam-related"/>
</dbReference>
<dbReference type="EMBL" id="JACRVF010000001">
    <property type="protein sequence ID" value="MBC5992195.1"/>
    <property type="molecule type" value="Genomic_DNA"/>
</dbReference>
<protein>
    <submittedName>
        <fullName evidence="5">Beta-lactamase family protein</fullName>
    </submittedName>
</protein>
<proteinExistence type="predicted"/>
<organism evidence="5 6">
    <name type="scientific">Pontibacter cellulosilyticus</name>
    <dbReference type="NCBI Taxonomy" id="1720253"/>
    <lineage>
        <taxon>Bacteria</taxon>
        <taxon>Pseudomonadati</taxon>
        <taxon>Bacteroidota</taxon>
        <taxon>Cytophagia</taxon>
        <taxon>Cytophagales</taxon>
        <taxon>Hymenobacteraceae</taxon>
        <taxon>Pontibacter</taxon>
    </lineage>
</organism>
<feature type="signal peptide" evidence="3">
    <location>
        <begin position="1"/>
        <end position="19"/>
    </location>
</feature>
<dbReference type="Proteomes" id="UP000603640">
    <property type="component" value="Unassembled WGS sequence"/>
</dbReference>
<dbReference type="Pfam" id="PF00144">
    <property type="entry name" value="Beta-lactamase"/>
    <property type="match status" value="1"/>
</dbReference>
<keyword evidence="2" id="KW-0472">Membrane</keyword>
<feature type="domain" description="Beta-lactamase-related" evidence="4">
    <location>
        <begin position="38"/>
        <end position="337"/>
    </location>
</feature>
<reference evidence="5" key="1">
    <citation type="submission" date="2020-08" db="EMBL/GenBank/DDBJ databases">
        <title>Pontibacter sp. SD6 16S ribosomal RNA gene Genome sequencing and assembly.</title>
        <authorList>
            <person name="Kang M."/>
        </authorList>
    </citation>
    <scope>NUCLEOTIDE SEQUENCE</scope>
    <source>
        <strain evidence="5">SD6</strain>
    </source>
</reference>
<dbReference type="SUPFAM" id="SSF56601">
    <property type="entry name" value="beta-lactamase/transpeptidase-like"/>
    <property type="match status" value="1"/>
</dbReference>
<dbReference type="RefSeq" id="WP_187066151.1">
    <property type="nucleotide sequence ID" value="NZ_JACRVF010000001.1"/>
</dbReference>
<keyword evidence="6" id="KW-1185">Reference proteome</keyword>
<evidence type="ECO:0000256" key="2">
    <source>
        <dbReference type="ARBA" id="ARBA00023136"/>
    </source>
</evidence>
<evidence type="ECO:0000313" key="5">
    <source>
        <dbReference type="EMBL" id="MBC5992195.1"/>
    </source>
</evidence>
<dbReference type="Gene3D" id="3.40.710.10">
    <property type="entry name" value="DD-peptidase/beta-lactamase superfamily"/>
    <property type="match status" value="1"/>
</dbReference>
<dbReference type="PANTHER" id="PTHR46825:SF11">
    <property type="entry name" value="PENICILLIN-BINDING PROTEIN 4"/>
    <property type="match status" value="1"/>
</dbReference>
<evidence type="ECO:0000313" key="6">
    <source>
        <dbReference type="Proteomes" id="UP000603640"/>
    </source>
</evidence>
<sequence length="358" mass="39593">MKKKVFSLFLALTALAVFFLGSSKETNLESFMDEYALENGFSGVVLVAKQGEVLFSKSYGYADRQAKKPNTLETQFSVASLTKSFTAVSVLQLEEKGLLSLKDPIGKYLSGFPNGNQITIEHLLSNSSGISGNYRENLDPSESYTTEEWVKIIKAQPLKSLPGTEFEYSTANFSLLAHIIEHVSNKPYEVYVHENILLPLGMRHSTFDTASLRAPATGYISGESVEFPSSSFSVGGGGLYSTVGDMYLYDQALYSQTILGKAQLEKMQAGIVSAAPIGIIQYGMGWYVAENMITFGHKTLSHAGQGYGFRNDIERFVDDNVTVIVLSNKGEKWNQPALGRRLASIVLNKRFWFWQNLV</sequence>
<dbReference type="PANTHER" id="PTHR46825">
    <property type="entry name" value="D-ALANYL-D-ALANINE-CARBOXYPEPTIDASE/ENDOPEPTIDASE AMPH"/>
    <property type="match status" value="1"/>
</dbReference>
<feature type="chain" id="PRO_5037343232" evidence="3">
    <location>
        <begin position="20"/>
        <end position="358"/>
    </location>
</feature>
<evidence type="ECO:0000256" key="3">
    <source>
        <dbReference type="SAM" id="SignalP"/>
    </source>
</evidence>
<dbReference type="InterPro" id="IPR012338">
    <property type="entry name" value="Beta-lactam/transpept-like"/>
</dbReference>
<dbReference type="InterPro" id="IPR050491">
    <property type="entry name" value="AmpC-like"/>
</dbReference>
<keyword evidence="3" id="KW-0732">Signal</keyword>
<dbReference type="GO" id="GO:0016020">
    <property type="term" value="C:membrane"/>
    <property type="evidence" value="ECO:0007669"/>
    <property type="project" value="UniProtKB-SubCell"/>
</dbReference>
<comment type="subcellular location">
    <subcellularLocation>
        <location evidence="1">Membrane</location>
    </subcellularLocation>
</comment>
<comment type="caution">
    <text evidence="5">The sequence shown here is derived from an EMBL/GenBank/DDBJ whole genome shotgun (WGS) entry which is preliminary data.</text>
</comment>
<gene>
    <name evidence="5" type="ORF">H8S84_05025</name>
</gene>
<accession>A0A923N830</accession>
<evidence type="ECO:0000259" key="4">
    <source>
        <dbReference type="Pfam" id="PF00144"/>
    </source>
</evidence>
<dbReference type="AlphaFoldDB" id="A0A923N830"/>
<evidence type="ECO:0000256" key="1">
    <source>
        <dbReference type="ARBA" id="ARBA00004370"/>
    </source>
</evidence>
<name>A0A923N830_9BACT</name>